<keyword evidence="5 6" id="KW-0624">Polysaccharide degradation</keyword>
<keyword evidence="12" id="KW-1185">Reference proteome</keyword>
<dbReference type="Gene3D" id="2.60.40.10">
    <property type="entry name" value="Immunoglobulins"/>
    <property type="match status" value="1"/>
</dbReference>
<dbReference type="Gene3D" id="1.50.10.10">
    <property type="match status" value="1"/>
</dbReference>
<feature type="domain" description="Cellulase Ig-like" evidence="10">
    <location>
        <begin position="50"/>
        <end position="133"/>
    </location>
</feature>
<sequence>MPRRPRRRPHPSHRSSRRSPRRSSRRISIAAAVVLALTGPSFVPHAAADPGPAVKVNQVAYVPGQVKQATLVSSATAPADWTLRNSSGQAVASGRTTVKGTDALSGDHVHLIDFSSFDTAGTGYTLTAEGATSHPFDISAGALRELRYDALEFFYHQRSGTPIEAQYAGAAHARPAGHVDVAPNQGDGNVPCRTSCGYTLDVRGGWYDAGDHGKYVVNGGISAWQLLDEYERAVHLGGPGAADALGDGRLAIPERGNGVPDILDEARWEVEFLLKMQVPAGRPNAGMAHHKIHDQNWTGLPLRPHDDPQPRLLSPVSTAATLNLAAVAAQAARIWQDIDPAFAERCLAAAQRAYTAAKANPGAIASPNDNMGGGTYDDPSVTDEFYWAAAELYTTTSASSYRSDVTGSPLYRGASFGQRGFDWGWVGGLGDTTLAVVPNGLPSADVTATRQAMAAFADRLLGQTASQGYPAPYGNSTYYWGSNGQVANNAMVLALAHDFTQDGKYRDGVYSALSYLMGRNPLNQSYIAGYGEQASRNVHHRFWARPLDASLPSAPPGSLAGGPNAQLQDPVAQARLQGCAPQRCYLDDIEAYSVNEVAINWNSALAWLAGWAAEKAG</sequence>
<evidence type="ECO:0000256" key="3">
    <source>
        <dbReference type="ARBA" id="ARBA00023277"/>
    </source>
</evidence>
<evidence type="ECO:0000256" key="7">
    <source>
        <dbReference type="RuleBase" id="RU361166"/>
    </source>
</evidence>
<accession>A0A931DCJ1</accession>
<name>A0A931DCJ1_9ACTN</name>
<dbReference type="RefSeq" id="WP_197008983.1">
    <property type="nucleotide sequence ID" value="NZ_BAABES010000014.1"/>
</dbReference>
<dbReference type="InterPro" id="IPR012341">
    <property type="entry name" value="6hp_glycosidase-like_sf"/>
</dbReference>
<proteinExistence type="inferred from homology"/>
<dbReference type="EMBL" id="JADOUA010000001">
    <property type="protein sequence ID" value="MBG6085917.1"/>
    <property type="molecule type" value="Genomic_DNA"/>
</dbReference>
<organism evidence="11 12">
    <name type="scientific">Actinomadura viridis</name>
    <dbReference type="NCBI Taxonomy" id="58110"/>
    <lineage>
        <taxon>Bacteria</taxon>
        <taxon>Bacillati</taxon>
        <taxon>Actinomycetota</taxon>
        <taxon>Actinomycetes</taxon>
        <taxon>Streptosporangiales</taxon>
        <taxon>Thermomonosporaceae</taxon>
        <taxon>Actinomadura</taxon>
    </lineage>
</organism>
<dbReference type="InterPro" id="IPR013783">
    <property type="entry name" value="Ig-like_fold"/>
</dbReference>
<evidence type="ECO:0000256" key="5">
    <source>
        <dbReference type="ARBA" id="ARBA00023326"/>
    </source>
</evidence>
<dbReference type="AlphaFoldDB" id="A0A931DCJ1"/>
<evidence type="ECO:0000256" key="6">
    <source>
        <dbReference type="PROSITE-ProRule" id="PRU10060"/>
    </source>
</evidence>
<evidence type="ECO:0000313" key="12">
    <source>
        <dbReference type="Proteomes" id="UP000614047"/>
    </source>
</evidence>
<dbReference type="InterPro" id="IPR014756">
    <property type="entry name" value="Ig_E-set"/>
</dbReference>
<feature type="region of interest" description="Disordered" evidence="8">
    <location>
        <begin position="1"/>
        <end position="25"/>
    </location>
</feature>
<feature type="active site" evidence="6">
    <location>
        <position position="596"/>
    </location>
</feature>
<dbReference type="Pfam" id="PF00759">
    <property type="entry name" value="Glyco_hydro_9"/>
    <property type="match status" value="1"/>
</dbReference>
<keyword evidence="7" id="KW-0136">Cellulose degradation</keyword>
<keyword evidence="7" id="KW-0732">Signal</keyword>
<evidence type="ECO:0000259" key="9">
    <source>
        <dbReference type="Pfam" id="PF00759"/>
    </source>
</evidence>
<evidence type="ECO:0000256" key="1">
    <source>
        <dbReference type="ARBA" id="ARBA00007072"/>
    </source>
</evidence>
<comment type="similarity">
    <text evidence="1 6 7">Belongs to the glycosyl hydrolase 9 (cellulase E) family.</text>
</comment>
<keyword evidence="3 6" id="KW-0119">Carbohydrate metabolism</keyword>
<gene>
    <name evidence="11" type="ORF">IW256_000030</name>
</gene>
<dbReference type="Proteomes" id="UP000614047">
    <property type="component" value="Unassembled WGS sequence"/>
</dbReference>
<dbReference type="SUPFAM" id="SSF48208">
    <property type="entry name" value="Six-hairpin glycosidases"/>
    <property type="match status" value="1"/>
</dbReference>
<comment type="catalytic activity">
    <reaction evidence="7">
        <text>Endohydrolysis of (1-&gt;4)-beta-D-glucosidic linkages in cellulose, lichenin and cereal beta-D-glucans.</text>
        <dbReference type="EC" id="3.2.1.4"/>
    </reaction>
</comment>
<evidence type="ECO:0000256" key="8">
    <source>
        <dbReference type="SAM" id="MobiDB-lite"/>
    </source>
</evidence>
<dbReference type="Pfam" id="PF02927">
    <property type="entry name" value="CelD_N"/>
    <property type="match status" value="1"/>
</dbReference>
<comment type="caution">
    <text evidence="11">The sequence shown here is derived from an EMBL/GenBank/DDBJ whole genome shotgun (WGS) entry which is preliminary data.</text>
</comment>
<dbReference type="InterPro" id="IPR033126">
    <property type="entry name" value="Glyco_hydro_9_Asp/Glu_AS"/>
</dbReference>
<dbReference type="PANTHER" id="PTHR22298">
    <property type="entry name" value="ENDO-1,4-BETA-GLUCANASE"/>
    <property type="match status" value="1"/>
</dbReference>
<keyword evidence="2 6" id="KW-0378">Hydrolase</keyword>
<evidence type="ECO:0000313" key="11">
    <source>
        <dbReference type="EMBL" id="MBG6085917.1"/>
    </source>
</evidence>
<feature type="signal peptide" evidence="7">
    <location>
        <begin position="1"/>
        <end position="46"/>
    </location>
</feature>
<feature type="chain" id="PRO_5039749321" description="Endoglucanase" evidence="7">
    <location>
        <begin position="47"/>
        <end position="617"/>
    </location>
</feature>
<dbReference type="GO" id="GO:0030245">
    <property type="term" value="P:cellulose catabolic process"/>
    <property type="evidence" value="ECO:0007669"/>
    <property type="project" value="UniProtKB-KW"/>
</dbReference>
<dbReference type="CDD" id="cd02850">
    <property type="entry name" value="E_set_Cellulase_N"/>
    <property type="match status" value="1"/>
</dbReference>
<evidence type="ECO:0000256" key="4">
    <source>
        <dbReference type="ARBA" id="ARBA00023295"/>
    </source>
</evidence>
<dbReference type="EC" id="3.2.1.4" evidence="7"/>
<dbReference type="SUPFAM" id="SSF81296">
    <property type="entry name" value="E set domains"/>
    <property type="match status" value="1"/>
</dbReference>
<dbReference type="InterPro" id="IPR004197">
    <property type="entry name" value="Cellulase_Ig-like"/>
</dbReference>
<evidence type="ECO:0000256" key="2">
    <source>
        <dbReference type="ARBA" id="ARBA00022801"/>
    </source>
</evidence>
<dbReference type="InterPro" id="IPR008928">
    <property type="entry name" value="6-hairpin_glycosidase_sf"/>
</dbReference>
<reference evidence="11" key="1">
    <citation type="submission" date="2020-11" db="EMBL/GenBank/DDBJ databases">
        <title>Sequencing the genomes of 1000 actinobacteria strains.</title>
        <authorList>
            <person name="Klenk H.-P."/>
        </authorList>
    </citation>
    <scope>NUCLEOTIDE SEQUENCE</scope>
    <source>
        <strain evidence="11">DSM 43175</strain>
    </source>
</reference>
<dbReference type="GO" id="GO:0008810">
    <property type="term" value="F:cellulase activity"/>
    <property type="evidence" value="ECO:0007669"/>
    <property type="project" value="UniProtKB-EC"/>
</dbReference>
<keyword evidence="4 6" id="KW-0326">Glycosidase</keyword>
<feature type="domain" description="Glycoside hydrolase family 9" evidence="9">
    <location>
        <begin position="145"/>
        <end position="608"/>
    </location>
</feature>
<protein>
    <recommendedName>
        <fullName evidence="7">Endoglucanase</fullName>
        <ecNumber evidence="7">3.2.1.4</ecNumber>
    </recommendedName>
</protein>
<evidence type="ECO:0000259" key="10">
    <source>
        <dbReference type="Pfam" id="PF02927"/>
    </source>
</evidence>
<dbReference type="InterPro" id="IPR001701">
    <property type="entry name" value="Glyco_hydro_9"/>
</dbReference>
<dbReference type="PROSITE" id="PS00698">
    <property type="entry name" value="GH9_3"/>
    <property type="match status" value="1"/>
</dbReference>
<feature type="active site" evidence="6">
    <location>
        <position position="587"/>
    </location>
</feature>